<dbReference type="Proteomes" id="UP000199417">
    <property type="component" value="Unassembled WGS sequence"/>
</dbReference>
<dbReference type="GO" id="GO:0006081">
    <property type="term" value="P:aldehyde metabolic process"/>
    <property type="evidence" value="ECO:0007669"/>
    <property type="project" value="InterPro"/>
</dbReference>
<dbReference type="InterPro" id="IPR012394">
    <property type="entry name" value="Aldehyde_DH_NAD(P)"/>
</dbReference>
<dbReference type="PANTHER" id="PTHR43570:SF16">
    <property type="entry name" value="ALDEHYDE DEHYDROGENASE TYPE III, ISOFORM Q"/>
    <property type="match status" value="1"/>
</dbReference>
<protein>
    <submittedName>
        <fullName evidence="2">Aldehyde dehydrogenase (NAD+)</fullName>
    </submittedName>
</protein>
<dbReference type="RefSeq" id="WP_092775993.1">
    <property type="nucleotide sequence ID" value="NZ_FNAB01000004.1"/>
</dbReference>
<evidence type="ECO:0000313" key="3">
    <source>
        <dbReference type="Proteomes" id="UP000199417"/>
    </source>
</evidence>
<dbReference type="STRING" id="168276.SAMN05444580_10492"/>
<dbReference type="AlphaFoldDB" id="A0A1G6U6R5"/>
<dbReference type="PANTHER" id="PTHR43570">
    <property type="entry name" value="ALDEHYDE DEHYDROGENASE"/>
    <property type="match status" value="1"/>
</dbReference>
<accession>A0A1G6U6R5</accession>
<keyword evidence="3" id="KW-1185">Reference proteome</keyword>
<dbReference type="InterPro" id="IPR016162">
    <property type="entry name" value="Ald_DH_N"/>
</dbReference>
<reference evidence="2 3" key="1">
    <citation type="submission" date="2016-10" db="EMBL/GenBank/DDBJ databases">
        <authorList>
            <person name="de Groot N.N."/>
        </authorList>
    </citation>
    <scope>NUCLEOTIDE SEQUENCE [LARGE SCALE GENOMIC DNA]</scope>
    <source>
        <strain evidence="2 3">JCM 11308</strain>
    </source>
</reference>
<sequence length="80" mass="8963">MRSTTSALVSTPTGGLDYMAPQLPFGNGASGMRTYNGRSGFGTFSHRKAVLLKQFKPDPRFTYPPYTDRAVKLIRRMYRA</sequence>
<name>A0A1G6U6R5_9NOCA</name>
<dbReference type="GO" id="GO:0004029">
    <property type="term" value="F:aldehyde dehydrogenase (NAD+) activity"/>
    <property type="evidence" value="ECO:0007669"/>
    <property type="project" value="TreeGrafter"/>
</dbReference>
<dbReference type="Gene3D" id="3.40.605.10">
    <property type="entry name" value="Aldehyde Dehydrogenase, Chain A, domain 1"/>
    <property type="match status" value="1"/>
</dbReference>
<keyword evidence="1" id="KW-0560">Oxidoreductase</keyword>
<dbReference type="GO" id="GO:0005737">
    <property type="term" value="C:cytoplasm"/>
    <property type="evidence" value="ECO:0007669"/>
    <property type="project" value="TreeGrafter"/>
</dbReference>
<gene>
    <name evidence="2" type="ORF">SAMN05444580_10492</name>
</gene>
<evidence type="ECO:0000313" key="2">
    <source>
        <dbReference type="EMBL" id="SDD37058.1"/>
    </source>
</evidence>
<evidence type="ECO:0000256" key="1">
    <source>
        <dbReference type="ARBA" id="ARBA00023002"/>
    </source>
</evidence>
<organism evidence="2 3">
    <name type="scientific">Rhodococcus tukisamuensis</name>
    <dbReference type="NCBI Taxonomy" id="168276"/>
    <lineage>
        <taxon>Bacteria</taxon>
        <taxon>Bacillati</taxon>
        <taxon>Actinomycetota</taxon>
        <taxon>Actinomycetes</taxon>
        <taxon>Mycobacteriales</taxon>
        <taxon>Nocardiaceae</taxon>
        <taxon>Rhodococcus</taxon>
    </lineage>
</organism>
<dbReference type="EMBL" id="FNAB01000004">
    <property type="protein sequence ID" value="SDD37058.1"/>
    <property type="molecule type" value="Genomic_DNA"/>
</dbReference>
<proteinExistence type="predicted"/>